<dbReference type="SUPFAM" id="SSF51905">
    <property type="entry name" value="FAD/NAD(P)-binding domain"/>
    <property type="match status" value="1"/>
</dbReference>
<comment type="cofactor">
    <cofactor evidence="1">
        <name>FAD</name>
        <dbReference type="ChEBI" id="CHEBI:57692"/>
    </cofactor>
</comment>
<evidence type="ECO:0000256" key="5">
    <source>
        <dbReference type="ARBA" id="ARBA00023002"/>
    </source>
</evidence>
<dbReference type="InterPro" id="IPR036188">
    <property type="entry name" value="FAD/NAD-bd_sf"/>
</dbReference>
<organism evidence="9">
    <name type="scientific">Aureococcus anophagefferens</name>
    <name type="common">Harmful bloom alga</name>
    <dbReference type="NCBI Taxonomy" id="44056"/>
    <lineage>
        <taxon>Eukaryota</taxon>
        <taxon>Sar</taxon>
        <taxon>Stramenopiles</taxon>
        <taxon>Ochrophyta</taxon>
        <taxon>Pelagophyceae</taxon>
        <taxon>Pelagomonadales</taxon>
        <taxon>Pelagomonadaceae</taxon>
        <taxon>Aureococcus</taxon>
    </lineage>
</organism>
<dbReference type="KEGG" id="aaf:AURANDRAFT_66823"/>
<dbReference type="PRINTS" id="PR00368">
    <property type="entry name" value="FADPNR"/>
</dbReference>
<evidence type="ECO:0000256" key="6">
    <source>
        <dbReference type="SAM" id="SignalP"/>
    </source>
</evidence>
<dbReference type="InterPro" id="IPR051169">
    <property type="entry name" value="NADH-Q_oxidoreductase"/>
</dbReference>
<gene>
    <name evidence="8" type="ORF">AURANDRAFT_66823</name>
</gene>
<sequence length="465" mass="48268">MAMLRHLLACTCVAALRLPAPLRRNPQQRQKPKVAVLGGGFAGLTAARRLKNNRAIGEVILLEQKHYFEYTPGILRAWVDAHEHRRLVKPLAKLFRGRRATFARVAPGAAAKITHADDALTLDVGAAGSDGHVSIRCDYAVLATGASLAPISDDRLHAGSVAARRERLEAQIADVLRPNVTSALIVGGGLTGVELAAELAEYFGNGSRQPLATLAAPVGAAAGATADASARVTLCVGPDPVAGLLPGFADCVAARRYAAEHLAARGVRVLESWAVPPPDGGGAVATSVPAGNGAIPAAGAWDAAGAARDLRGDAVFDCRGLRPSAAFGDDGLPPGCVGPRGWVAVDDSWRLADGAGNAVFDGRVYVVGDVADKPPAQRTAVDAAEEGEYAAACIARHARGRRPPKPYAPPPSVCAISLGKRDGVVVAGSRVLLRGRAAAAAKGAVQYWAVRFLPKPVTVWRRARR</sequence>
<protein>
    <recommendedName>
        <fullName evidence="7">FAD/NAD(P)-binding domain-containing protein</fullName>
    </recommendedName>
</protein>
<dbReference type="GO" id="GO:0003955">
    <property type="term" value="F:NAD(P)H dehydrogenase (quinone) activity"/>
    <property type="evidence" value="ECO:0007669"/>
    <property type="project" value="TreeGrafter"/>
</dbReference>
<dbReference type="Gene3D" id="3.50.50.100">
    <property type="match status" value="1"/>
</dbReference>
<dbReference type="PANTHER" id="PTHR42913">
    <property type="entry name" value="APOPTOSIS-INDUCING FACTOR 1"/>
    <property type="match status" value="1"/>
</dbReference>
<dbReference type="InParanoid" id="F0YIY2"/>
<evidence type="ECO:0000259" key="7">
    <source>
        <dbReference type="Pfam" id="PF07992"/>
    </source>
</evidence>
<dbReference type="PRINTS" id="PR00469">
    <property type="entry name" value="PNDRDTASEII"/>
</dbReference>
<keyword evidence="4" id="KW-0274">FAD</keyword>
<dbReference type="AlphaFoldDB" id="F0YIY2"/>
<dbReference type="Pfam" id="PF07992">
    <property type="entry name" value="Pyr_redox_2"/>
    <property type="match status" value="1"/>
</dbReference>
<proteinExistence type="inferred from homology"/>
<dbReference type="OrthoDB" id="202203at2759"/>
<comment type="similarity">
    <text evidence="2">Belongs to the NADH dehydrogenase family.</text>
</comment>
<dbReference type="InterPro" id="IPR023753">
    <property type="entry name" value="FAD/NAD-binding_dom"/>
</dbReference>
<evidence type="ECO:0000256" key="3">
    <source>
        <dbReference type="ARBA" id="ARBA00022630"/>
    </source>
</evidence>
<keyword evidence="3" id="KW-0285">Flavoprotein</keyword>
<name>F0YIY2_AURAN</name>
<reference evidence="8 9" key="1">
    <citation type="journal article" date="2011" name="Proc. Natl. Acad. Sci. U.S.A.">
        <title>Niche of harmful alga Aureococcus anophagefferens revealed through ecogenomics.</title>
        <authorList>
            <person name="Gobler C.J."/>
            <person name="Berry D.L."/>
            <person name="Dyhrman S.T."/>
            <person name="Wilhelm S.W."/>
            <person name="Salamov A."/>
            <person name="Lobanov A.V."/>
            <person name="Zhang Y."/>
            <person name="Collier J.L."/>
            <person name="Wurch L.L."/>
            <person name="Kustka A.B."/>
            <person name="Dill B.D."/>
            <person name="Shah M."/>
            <person name="VerBerkmoes N.C."/>
            <person name="Kuo A."/>
            <person name="Terry A."/>
            <person name="Pangilinan J."/>
            <person name="Lindquist E.A."/>
            <person name="Lucas S."/>
            <person name="Paulsen I.T."/>
            <person name="Hattenrath-Lehmann T.K."/>
            <person name="Talmage S.C."/>
            <person name="Walker E.A."/>
            <person name="Koch F."/>
            <person name="Burson A.M."/>
            <person name="Marcoval M.A."/>
            <person name="Tang Y.Z."/>
            <person name="Lecleir G.R."/>
            <person name="Coyne K.J."/>
            <person name="Berg G.M."/>
            <person name="Bertrand E.M."/>
            <person name="Saito M.A."/>
            <person name="Gladyshev V.N."/>
            <person name="Grigoriev I.V."/>
        </authorList>
    </citation>
    <scope>NUCLEOTIDE SEQUENCE [LARGE SCALE GENOMIC DNA]</scope>
    <source>
        <strain evidence="9">CCMP 1984</strain>
    </source>
</reference>
<evidence type="ECO:0000256" key="2">
    <source>
        <dbReference type="ARBA" id="ARBA00005272"/>
    </source>
</evidence>
<evidence type="ECO:0000256" key="4">
    <source>
        <dbReference type="ARBA" id="ARBA00022827"/>
    </source>
</evidence>
<keyword evidence="9" id="KW-1185">Reference proteome</keyword>
<dbReference type="GO" id="GO:0019646">
    <property type="term" value="P:aerobic electron transport chain"/>
    <property type="evidence" value="ECO:0007669"/>
    <property type="project" value="TreeGrafter"/>
</dbReference>
<dbReference type="EMBL" id="GL833145">
    <property type="protein sequence ID" value="EGB04974.1"/>
    <property type="molecule type" value="Genomic_DNA"/>
</dbReference>
<feature type="chain" id="PRO_5012338898" description="FAD/NAD(P)-binding domain-containing protein" evidence="6">
    <location>
        <begin position="16"/>
        <end position="465"/>
    </location>
</feature>
<dbReference type="eggNOG" id="KOG2495">
    <property type="taxonomic scope" value="Eukaryota"/>
</dbReference>
<evidence type="ECO:0000313" key="9">
    <source>
        <dbReference type="Proteomes" id="UP000002729"/>
    </source>
</evidence>
<evidence type="ECO:0000256" key="1">
    <source>
        <dbReference type="ARBA" id="ARBA00001974"/>
    </source>
</evidence>
<keyword evidence="6" id="KW-0732">Signal</keyword>
<feature type="domain" description="FAD/NAD(P)-binding" evidence="7">
    <location>
        <begin position="33"/>
        <end position="383"/>
    </location>
</feature>
<evidence type="ECO:0000313" key="8">
    <source>
        <dbReference type="EMBL" id="EGB04974.1"/>
    </source>
</evidence>
<dbReference type="Proteomes" id="UP000002729">
    <property type="component" value="Unassembled WGS sequence"/>
</dbReference>
<accession>F0YIY2</accession>
<dbReference type="PANTHER" id="PTHR42913:SF3">
    <property type="entry name" value="64 KDA MITOCHONDRIAL NADH DEHYDROGENASE (EUROFUNG)"/>
    <property type="match status" value="1"/>
</dbReference>
<feature type="signal peptide" evidence="6">
    <location>
        <begin position="1"/>
        <end position="15"/>
    </location>
</feature>
<keyword evidence="5" id="KW-0560">Oxidoreductase</keyword>
<dbReference type="RefSeq" id="XP_009040328.1">
    <property type="nucleotide sequence ID" value="XM_009042080.1"/>
</dbReference>
<dbReference type="GeneID" id="20225966"/>